<evidence type="ECO:0000256" key="2">
    <source>
        <dbReference type="ARBA" id="ARBA00022840"/>
    </source>
</evidence>
<dbReference type="SMART" id="SM00382">
    <property type="entry name" value="AAA"/>
    <property type="match status" value="1"/>
</dbReference>
<keyword evidence="5" id="KW-1185">Reference proteome</keyword>
<accession>A0A437KDZ9</accession>
<reference evidence="4 5" key="1">
    <citation type="submission" date="2019-01" db="EMBL/GenBank/DDBJ databases">
        <title>Bacillus sp. M5HDSG1-1, whole genome shotgun sequence.</title>
        <authorList>
            <person name="Tuo L."/>
        </authorList>
    </citation>
    <scope>NUCLEOTIDE SEQUENCE [LARGE SCALE GENOMIC DNA]</scope>
    <source>
        <strain evidence="4 5">M5HDSG1-1</strain>
    </source>
</reference>
<proteinExistence type="predicted"/>
<dbReference type="InterPro" id="IPR003593">
    <property type="entry name" value="AAA+_ATPase"/>
</dbReference>
<dbReference type="Pfam" id="PF00005">
    <property type="entry name" value="ABC_tran"/>
    <property type="match status" value="1"/>
</dbReference>
<comment type="caution">
    <text evidence="4">The sequence shown here is derived from an EMBL/GenBank/DDBJ whole genome shotgun (WGS) entry which is preliminary data.</text>
</comment>
<dbReference type="PANTHER" id="PTHR43158">
    <property type="entry name" value="SKFA PEPTIDE EXPORT ATP-BINDING PROTEIN SKFE"/>
    <property type="match status" value="1"/>
</dbReference>
<dbReference type="InterPro" id="IPR027417">
    <property type="entry name" value="P-loop_NTPase"/>
</dbReference>
<gene>
    <name evidence="4" type="ORF">EM808_06295</name>
</gene>
<dbReference type="PANTHER" id="PTHR43158:SF1">
    <property type="entry name" value="ABC TRANSPORTER, ATP-BINDING PROTEIN"/>
    <property type="match status" value="1"/>
</dbReference>
<keyword evidence="1" id="KW-0547">Nucleotide-binding</keyword>
<dbReference type="GO" id="GO:0005524">
    <property type="term" value="F:ATP binding"/>
    <property type="evidence" value="ECO:0007669"/>
    <property type="project" value="UniProtKB-KW"/>
</dbReference>
<protein>
    <submittedName>
        <fullName evidence="4">ABC transporter ATP-binding protein</fullName>
    </submittedName>
</protein>
<name>A0A437KDZ9_9BACI</name>
<dbReference type="PROSITE" id="PS50893">
    <property type="entry name" value="ABC_TRANSPORTER_2"/>
    <property type="match status" value="1"/>
</dbReference>
<dbReference type="GO" id="GO:0016887">
    <property type="term" value="F:ATP hydrolysis activity"/>
    <property type="evidence" value="ECO:0007669"/>
    <property type="project" value="InterPro"/>
</dbReference>
<dbReference type="AlphaFoldDB" id="A0A437KDZ9"/>
<evidence type="ECO:0000259" key="3">
    <source>
        <dbReference type="PROSITE" id="PS50893"/>
    </source>
</evidence>
<dbReference type="InterPro" id="IPR003439">
    <property type="entry name" value="ABC_transporter-like_ATP-bd"/>
</dbReference>
<keyword evidence="2 4" id="KW-0067">ATP-binding</keyword>
<dbReference type="CDD" id="cd03230">
    <property type="entry name" value="ABC_DR_subfamily_A"/>
    <property type="match status" value="1"/>
</dbReference>
<dbReference type="RefSeq" id="WP_127737339.1">
    <property type="nucleotide sequence ID" value="NZ_RZTZ01000002.1"/>
</dbReference>
<organism evidence="4 5">
    <name type="scientific">Niallia taxi</name>
    <dbReference type="NCBI Taxonomy" id="2499688"/>
    <lineage>
        <taxon>Bacteria</taxon>
        <taxon>Bacillati</taxon>
        <taxon>Bacillota</taxon>
        <taxon>Bacilli</taxon>
        <taxon>Bacillales</taxon>
        <taxon>Bacillaceae</taxon>
        <taxon>Niallia</taxon>
    </lineage>
</organism>
<dbReference type="SUPFAM" id="SSF52540">
    <property type="entry name" value="P-loop containing nucleoside triphosphate hydrolases"/>
    <property type="match status" value="1"/>
</dbReference>
<evidence type="ECO:0000313" key="4">
    <source>
        <dbReference type="EMBL" id="RVT65118.1"/>
    </source>
</evidence>
<evidence type="ECO:0000256" key="1">
    <source>
        <dbReference type="ARBA" id="ARBA00022741"/>
    </source>
</evidence>
<sequence>MILFQKVTKKYGKETALQDIDFTFEQGKIYGLVGANGSGKSTTLKMIAGLVQPTSGSVSVNGKKANRKIAADVSYLTELDMFYEGFTVLDMLEFSASQFQDLNMETAYELISYMALDKDKKIKELSKGNRGRLKLVISLSRKVPVLLLDEPFSGLDPMVRESIVKGLLHYIDFDRQTVIIATHEIAEIEPLLDDVVVINQGHFAAHFHVETLREQYGLSVVEWMRENIKQL</sequence>
<feature type="domain" description="ABC transporter" evidence="3">
    <location>
        <begin position="2"/>
        <end position="225"/>
    </location>
</feature>
<evidence type="ECO:0000313" key="5">
    <source>
        <dbReference type="Proteomes" id="UP000288024"/>
    </source>
</evidence>
<dbReference type="EMBL" id="RZTZ01000002">
    <property type="protein sequence ID" value="RVT65118.1"/>
    <property type="molecule type" value="Genomic_DNA"/>
</dbReference>
<dbReference type="Proteomes" id="UP000288024">
    <property type="component" value="Unassembled WGS sequence"/>
</dbReference>
<dbReference type="Gene3D" id="3.40.50.300">
    <property type="entry name" value="P-loop containing nucleotide triphosphate hydrolases"/>
    <property type="match status" value="1"/>
</dbReference>